<dbReference type="InParanoid" id="A0A409X769"/>
<comment type="caution">
    <text evidence="1">The sequence shown here is derived from an EMBL/GenBank/DDBJ whole genome shotgun (WGS) entry which is preliminary data.</text>
</comment>
<evidence type="ECO:0000313" key="2">
    <source>
        <dbReference type="Proteomes" id="UP000283269"/>
    </source>
</evidence>
<reference evidence="1 2" key="1">
    <citation type="journal article" date="2018" name="Evol. Lett.">
        <title>Horizontal gene cluster transfer increased hallucinogenic mushroom diversity.</title>
        <authorList>
            <person name="Reynolds H.T."/>
            <person name="Vijayakumar V."/>
            <person name="Gluck-Thaler E."/>
            <person name="Korotkin H.B."/>
            <person name="Matheny P.B."/>
            <person name="Slot J.C."/>
        </authorList>
    </citation>
    <scope>NUCLEOTIDE SEQUENCE [LARGE SCALE GENOMIC DNA]</scope>
    <source>
        <strain evidence="1 2">2631</strain>
    </source>
</reference>
<protein>
    <submittedName>
        <fullName evidence="1">Uncharacterized protein</fullName>
    </submittedName>
</protein>
<dbReference type="EMBL" id="NHYD01002459">
    <property type="protein sequence ID" value="PPQ86585.1"/>
    <property type="molecule type" value="Genomic_DNA"/>
</dbReference>
<keyword evidence="2" id="KW-1185">Reference proteome</keyword>
<sequence length="67" mass="7448">YKILYIQYFDTSSPQLFALQTTELSCSSNTPFYRVGSLIHVSKHGCAQIDIPLVSGCHTTPQWIVAA</sequence>
<accession>A0A409X769</accession>
<dbReference type="AlphaFoldDB" id="A0A409X769"/>
<organism evidence="1 2">
    <name type="scientific">Psilocybe cyanescens</name>
    <dbReference type="NCBI Taxonomy" id="93625"/>
    <lineage>
        <taxon>Eukaryota</taxon>
        <taxon>Fungi</taxon>
        <taxon>Dikarya</taxon>
        <taxon>Basidiomycota</taxon>
        <taxon>Agaricomycotina</taxon>
        <taxon>Agaricomycetes</taxon>
        <taxon>Agaricomycetidae</taxon>
        <taxon>Agaricales</taxon>
        <taxon>Agaricineae</taxon>
        <taxon>Strophariaceae</taxon>
        <taxon>Psilocybe</taxon>
    </lineage>
</organism>
<dbReference type="Proteomes" id="UP000283269">
    <property type="component" value="Unassembled WGS sequence"/>
</dbReference>
<gene>
    <name evidence="1" type="ORF">CVT25_006191</name>
</gene>
<name>A0A409X769_PSICY</name>
<feature type="non-terminal residue" evidence="1">
    <location>
        <position position="1"/>
    </location>
</feature>
<evidence type="ECO:0000313" key="1">
    <source>
        <dbReference type="EMBL" id="PPQ86585.1"/>
    </source>
</evidence>
<proteinExistence type="predicted"/>